<gene>
    <name evidence="1" type="ORF">E5357_11800</name>
</gene>
<comment type="caution">
    <text evidence="1">The sequence shown here is derived from an EMBL/GenBank/DDBJ whole genome shotgun (WGS) entry which is preliminary data.</text>
</comment>
<evidence type="ECO:0000313" key="2">
    <source>
        <dbReference type="Proteomes" id="UP000307720"/>
    </source>
</evidence>
<organism evidence="1 2">
    <name type="scientific">Hominisplanchenecus murintestinalis</name>
    <dbReference type="NCBI Taxonomy" id="2941517"/>
    <lineage>
        <taxon>Bacteria</taxon>
        <taxon>Bacillati</taxon>
        <taxon>Bacillota</taxon>
        <taxon>Clostridia</taxon>
        <taxon>Lachnospirales</taxon>
        <taxon>Lachnospiraceae</taxon>
        <taxon>Hominisplanchenecus</taxon>
    </lineage>
</organism>
<protein>
    <submittedName>
        <fullName evidence="1">HAD family phosphatase</fullName>
    </submittedName>
</protein>
<dbReference type="Proteomes" id="UP000307720">
    <property type="component" value="Unassembled WGS sequence"/>
</dbReference>
<keyword evidence="2" id="KW-1185">Reference proteome</keyword>
<accession>A0AC61QXI1</accession>
<reference evidence="1" key="1">
    <citation type="submission" date="2019-04" db="EMBL/GenBank/DDBJ databases">
        <title>Microbes associate with the intestines of laboratory mice.</title>
        <authorList>
            <person name="Navarre W."/>
            <person name="Wong E."/>
            <person name="Huang K."/>
            <person name="Tropini C."/>
            <person name="Ng K."/>
            <person name="Yu B."/>
        </authorList>
    </citation>
    <scope>NUCLEOTIDE SEQUENCE</scope>
    <source>
        <strain evidence="1">NM72_1-8</strain>
    </source>
</reference>
<name>A0AC61QXI1_9FIRM</name>
<dbReference type="EMBL" id="SRZB01000028">
    <property type="protein sequence ID" value="TGX97625.1"/>
    <property type="molecule type" value="Genomic_DNA"/>
</dbReference>
<sequence>MYTKKNVITKEIPMIDTIIFDIGRVLVKFDWQEYIASFHFPKETADILGRAVFLNSAWPEYDRSALPDEEILTRLCLAAPGYEKEIRLVFDNFPCSLSLLPHAIPWITSLKKRGFHIYYLSNYAETTRRKNPDALAFIPLCDGGLMSCDIKHIKPEPEIYQALLTRFQINPENAVFIDDSMPNLEAAKEFCLHTILFENYPSASAQLERLLAPPDAC</sequence>
<proteinExistence type="predicted"/>
<evidence type="ECO:0000313" key="1">
    <source>
        <dbReference type="EMBL" id="TGX97625.1"/>
    </source>
</evidence>